<dbReference type="Proteomes" id="UP000606974">
    <property type="component" value="Unassembled WGS sequence"/>
</dbReference>
<dbReference type="AlphaFoldDB" id="A0A8H7ABC5"/>
<keyword evidence="2" id="KW-1185">Reference proteome</keyword>
<sequence length="208" mass="23858">MTCYAAIEAPGTGTCRRLIPKAAKRIRNTLLAFDEYVMNSTPSAHFTVPRPSVKDLGRYLQEYVNLIKDEVCNRNRDAFENNTWGRRAPRGEDEDDSNLFQYLIGHPSVGRPPFAVDALRILPKAVLTTTNIREQLEEICGLLHYQQAPLAYRRALQGILEQRLQVKSLASTRTEKTRSQHRSRYTEAFETAKNARRIWHDDCPAKLE</sequence>
<comment type="caution">
    <text evidence="1">The sequence shown here is derived from an EMBL/GenBank/DDBJ whole genome shotgun (WGS) entry which is preliminary data.</text>
</comment>
<organism evidence="1 2">
    <name type="scientific">Endocarpon pusillum</name>
    <dbReference type="NCBI Taxonomy" id="364733"/>
    <lineage>
        <taxon>Eukaryota</taxon>
        <taxon>Fungi</taxon>
        <taxon>Dikarya</taxon>
        <taxon>Ascomycota</taxon>
        <taxon>Pezizomycotina</taxon>
        <taxon>Eurotiomycetes</taxon>
        <taxon>Chaetothyriomycetidae</taxon>
        <taxon>Verrucariales</taxon>
        <taxon>Verrucariaceae</taxon>
        <taxon>Endocarpon</taxon>
    </lineage>
</organism>
<evidence type="ECO:0000313" key="2">
    <source>
        <dbReference type="Proteomes" id="UP000606974"/>
    </source>
</evidence>
<evidence type="ECO:0000313" key="1">
    <source>
        <dbReference type="EMBL" id="KAF7505688.1"/>
    </source>
</evidence>
<name>A0A8H7ABC5_9EURO</name>
<accession>A0A8H7ABC5</accession>
<dbReference type="OrthoDB" id="5387895at2759"/>
<protein>
    <submittedName>
        <fullName evidence="1">Uncharacterized protein</fullName>
    </submittedName>
</protein>
<proteinExistence type="predicted"/>
<gene>
    <name evidence="1" type="ORF">GJ744_000537</name>
</gene>
<dbReference type="EMBL" id="JAACFV010000103">
    <property type="protein sequence ID" value="KAF7505688.1"/>
    <property type="molecule type" value="Genomic_DNA"/>
</dbReference>
<reference evidence="1" key="1">
    <citation type="submission" date="2020-02" db="EMBL/GenBank/DDBJ databases">
        <authorList>
            <person name="Palmer J.M."/>
        </authorList>
    </citation>
    <scope>NUCLEOTIDE SEQUENCE</scope>
    <source>
        <strain evidence="1">EPUS1.4</strain>
        <tissue evidence="1">Thallus</tissue>
    </source>
</reference>